<comment type="caution">
    <text evidence="1">The sequence shown here is derived from an EMBL/GenBank/DDBJ whole genome shotgun (WGS) entry which is preliminary data.</text>
</comment>
<protein>
    <submittedName>
        <fullName evidence="1">Uncharacterized protein</fullName>
    </submittedName>
</protein>
<accession>A0ABR2BXD3</accession>
<proteinExistence type="predicted"/>
<sequence>MNDSPTCIIESNRPMRGVSPVESSMAQPAVTPLESSGQQLLVDAFSRDPNQLELDAGNSNPPCASVSLCDETQRVPVIDDNVTCQ</sequence>
<evidence type="ECO:0000313" key="2">
    <source>
        <dbReference type="Proteomes" id="UP001472677"/>
    </source>
</evidence>
<organism evidence="1 2">
    <name type="scientific">Hibiscus sabdariffa</name>
    <name type="common">roselle</name>
    <dbReference type="NCBI Taxonomy" id="183260"/>
    <lineage>
        <taxon>Eukaryota</taxon>
        <taxon>Viridiplantae</taxon>
        <taxon>Streptophyta</taxon>
        <taxon>Embryophyta</taxon>
        <taxon>Tracheophyta</taxon>
        <taxon>Spermatophyta</taxon>
        <taxon>Magnoliopsida</taxon>
        <taxon>eudicotyledons</taxon>
        <taxon>Gunneridae</taxon>
        <taxon>Pentapetalae</taxon>
        <taxon>rosids</taxon>
        <taxon>malvids</taxon>
        <taxon>Malvales</taxon>
        <taxon>Malvaceae</taxon>
        <taxon>Malvoideae</taxon>
        <taxon>Hibiscus</taxon>
    </lineage>
</organism>
<reference evidence="1 2" key="1">
    <citation type="journal article" date="2024" name="G3 (Bethesda)">
        <title>Genome assembly of Hibiscus sabdariffa L. provides insights into metabolisms of medicinal natural products.</title>
        <authorList>
            <person name="Kim T."/>
        </authorList>
    </citation>
    <scope>NUCLEOTIDE SEQUENCE [LARGE SCALE GENOMIC DNA]</scope>
    <source>
        <strain evidence="1">TK-2024</strain>
        <tissue evidence="1">Old leaves</tissue>
    </source>
</reference>
<dbReference type="EMBL" id="JBBPBM010000077">
    <property type="protein sequence ID" value="KAK8511730.1"/>
    <property type="molecule type" value="Genomic_DNA"/>
</dbReference>
<keyword evidence="2" id="KW-1185">Reference proteome</keyword>
<name>A0ABR2BXD3_9ROSI</name>
<evidence type="ECO:0000313" key="1">
    <source>
        <dbReference type="EMBL" id="KAK8511730.1"/>
    </source>
</evidence>
<dbReference type="Proteomes" id="UP001472677">
    <property type="component" value="Unassembled WGS sequence"/>
</dbReference>
<gene>
    <name evidence="1" type="ORF">V6N12_000774</name>
</gene>